<evidence type="ECO:0000256" key="2">
    <source>
        <dbReference type="SAM" id="Phobius"/>
    </source>
</evidence>
<proteinExistence type="predicted"/>
<feature type="compositionally biased region" description="Pro residues" evidence="1">
    <location>
        <begin position="688"/>
        <end position="700"/>
    </location>
</feature>
<dbReference type="RefSeq" id="XP_013762309.1">
    <property type="nucleotide sequence ID" value="XM_013906855.1"/>
</dbReference>
<feature type="transmembrane region" description="Helical" evidence="2">
    <location>
        <begin position="183"/>
        <end position="209"/>
    </location>
</feature>
<evidence type="ECO:0000313" key="3">
    <source>
        <dbReference type="EMBL" id="KNC52312.1"/>
    </source>
</evidence>
<organism evidence="3 4">
    <name type="scientific">Thecamonas trahens ATCC 50062</name>
    <dbReference type="NCBI Taxonomy" id="461836"/>
    <lineage>
        <taxon>Eukaryota</taxon>
        <taxon>Apusozoa</taxon>
        <taxon>Apusomonadida</taxon>
        <taxon>Apusomonadidae</taxon>
        <taxon>Thecamonas</taxon>
    </lineage>
</organism>
<reference evidence="3 4" key="1">
    <citation type="submission" date="2010-05" db="EMBL/GenBank/DDBJ databases">
        <title>The Genome Sequence of Thecamonas trahens ATCC 50062.</title>
        <authorList>
            <consortium name="The Broad Institute Genome Sequencing Platform"/>
            <person name="Russ C."/>
            <person name="Cuomo C."/>
            <person name="Shea T."/>
            <person name="Young S.K."/>
            <person name="Zeng Q."/>
            <person name="Koehrsen M."/>
            <person name="Haas B."/>
            <person name="Borodovsky M."/>
            <person name="Guigo R."/>
            <person name="Alvarado L."/>
            <person name="Berlin A."/>
            <person name="Bochicchio J."/>
            <person name="Borenstein D."/>
            <person name="Chapman S."/>
            <person name="Chen Z."/>
            <person name="Freedman E."/>
            <person name="Gellesch M."/>
            <person name="Goldberg J."/>
            <person name="Griggs A."/>
            <person name="Gujja S."/>
            <person name="Heilman E."/>
            <person name="Heiman D."/>
            <person name="Hepburn T."/>
            <person name="Howarth C."/>
            <person name="Jen D."/>
            <person name="Larson L."/>
            <person name="Mehta T."/>
            <person name="Park D."/>
            <person name="Pearson M."/>
            <person name="Roberts A."/>
            <person name="Saif S."/>
            <person name="Shenoy N."/>
            <person name="Sisk P."/>
            <person name="Stolte C."/>
            <person name="Sykes S."/>
            <person name="Thomson T."/>
            <person name="Walk T."/>
            <person name="White J."/>
            <person name="Yandava C."/>
            <person name="Burger G."/>
            <person name="Gray M.W."/>
            <person name="Holland P.W.H."/>
            <person name="King N."/>
            <person name="Lang F.B.F."/>
            <person name="Roger A.J."/>
            <person name="Ruiz-Trillo I."/>
            <person name="Lander E."/>
            <person name="Nusbaum C."/>
        </authorList>
    </citation>
    <scope>NUCLEOTIDE SEQUENCE [LARGE SCALE GENOMIC DNA]</scope>
    <source>
        <strain evidence="3 4">ATCC 50062</strain>
    </source>
</reference>
<name>A0A0L0DJ25_THETB</name>
<keyword evidence="2" id="KW-0472">Membrane</keyword>
<feature type="compositionally biased region" description="Basic and acidic residues" evidence="1">
    <location>
        <begin position="78"/>
        <end position="92"/>
    </location>
</feature>
<feature type="region of interest" description="Disordered" evidence="1">
    <location>
        <begin position="66"/>
        <end position="118"/>
    </location>
</feature>
<feature type="region of interest" description="Disordered" evidence="1">
    <location>
        <begin position="286"/>
        <end position="336"/>
    </location>
</feature>
<dbReference type="GeneID" id="25560906"/>
<protein>
    <submittedName>
        <fullName evidence="3">Uncharacterized protein</fullName>
    </submittedName>
</protein>
<gene>
    <name evidence="3" type="ORF">AMSG_01144</name>
</gene>
<accession>A0A0L0DJ25</accession>
<keyword evidence="4" id="KW-1185">Reference proteome</keyword>
<feature type="compositionally biased region" description="Polar residues" evidence="1">
    <location>
        <begin position="667"/>
        <end position="687"/>
    </location>
</feature>
<evidence type="ECO:0000313" key="4">
    <source>
        <dbReference type="Proteomes" id="UP000054408"/>
    </source>
</evidence>
<keyword evidence="2" id="KW-0812">Transmembrane</keyword>
<feature type="region of interest" description="Disordered" evidence="1">
    <location>
        <begin position="647"/>
        <end position="735"/>
    </location>
</feature>
<feature type="region of interest" description="Disordered" evidence="1">
    <location>
        <begin position="596"/>
        <end position="619"/>
    </location>
</feature>
<dbReference type="AlphaFoldDB" id="A0A0L0DJ25"/>
<evidence type="ECO:0000256" key="1">
    <source>
        <dbReference type="SAM" id="MobiDB-lite"/>
    </source>
</evidence>
<dbReference type="Proteomes" id="UP000054408">
    <property type="component" value="Unassembled WGS sequence"/>
</dbReference>
<feature type="compositionally biased region" description="Low complexity" evidence="1">
    <location>
        <begin position="716"/>
        <end position="729"/>
    </location>
</feature>
<keyword evidence="2" id="KW-1133">Transmembrane helix</keyword>
<sequence length="749" mass="77997">MEFSEAELAPQPVSASARDAAQNAALSALFDDGMDMPMDNLDELSMLDNHVESPAALLVPTAAASAPSVADGGQASIDDGRHDGETASETEHMPSSSGDGCRGAGDEPAPVAANDASRPLPFSETELAFMTAGQRLRFAQLPAERQKEIVGKRRAWEARKARQDGVLDLEAAKGPKTGHGGQIVGIVLLVAALGTAAVGALAVVEVIAWSAWSFDPVVGGINLWLLIGLGVGFLGCAGAGLWLLVRRRKRKPSTTERDRPQTAGRPLAAPTPASAMALGAGTSGPCYDMSSESTADTAPAEPGDDGGLANPVFDPLADSSSSGRGGANPLFEDGEANPLFDPSAGLASAVDNPLFDLAAEPEYPLSAVAVADAGTMSSSDLVNADGSVMNPLYDDATPAVVFDPDADTTSSSDLNNDARTVMNPLYDDATPAVVFDPDADTTSSSDLNNDARTVMNPLYDDATPAVVLDPDADTTSSSDLNNDARTVMNPLYDDATPAVVFDPDADTTSASDLNNDARTVMNPLYDDATPAVVFDPDADTTSASDLNHDARTVMNPLYDDATPAVVFDPDADTTSASDLNHDARTVMNPLYDDMDNDSDGHEAGSAMNPLYDDVDDDGHVDDSHVDHLHADTALTTAVDLDADVTSSSDLGDADGFVANPVYDDPDTASTSDNADTRNTSTPTSRQPFTPPRRAPIPLSPYPELGTPSRHSRRVARPAAAASASPRPSAGGADAIRAYRPRIWQIHNKL</sequence>
<feature type="region of interest" description="Disordered" evidence="1">
    <location>
        <begin position="249"/>
        <end position="274"/>
    </location>
</feature>
<feature type="transmembrane region" description="Helical" evidence="2">
    <location>
        <begin position="221"/>
        <end position="245"/>
    </location>
</feature>
<dbReference type="EMBL" id="GL349436">
    <property type="protein sequence ID" value="KNC52312.1"/>
    <property type="molecule type" value="Genomic_DNA"/>
</dbReference>